<dbReference type="InterPro" id="IPR004852">
    <property type="entry name" value="Di-haem_cyt_c_peroxidsae"/>
</dbReference>
<dbReference type="OrthoDB" id="320550at2"/>
<keyword evidence="7" id="KW-0812">Transmembrane</keyword>
<evidence type="ECO:0000259" key="8">
    <source>
        <dbReference type="PROSITE" id="PS51007"/>
    </source>
</evidence>
<evidence type="ECO:0000256" key="6">
    <source>
        <dbReference type="PROSITE-ProRule" id="PRU00433"/>
    </source>
</evidence>
<comment type="subcellular location">
    <subcellularLocation>
        <location evidence="1">Cell envelope</location>
    </subcellularLocation>
</comment>
<dbReference type="SUPFAM" id="SSF46626">
    <property type="entry name" value="Cytochrome c"/>
    <property type="match status" value="2"/>
</dbReference>
<dbReference type="GO" id="GO:0020037">
    <property type="term" value="F:heme binding"/>
    <property type="evidence" value="ECO:0007669"/>
    <property type="project" value="InterPro"/>
</dbReference>
<feature type="transmembrane region" description="Helical" evidence="7">
    <location>
        <begin position="28"/>
        <end position="48"/>
    </location>
</feature>
<name>A0A4R9LU95_9LEPT</name>
<accession>A0A4R9LU95</accession>
<evidence type="ECO:0000256" key="1">
    <source>
        <dbReference type="ARBA" id="ARBA00004196"/>
    </source>
</evidence>
<dbReference type="PANTHER" id="PTHR30600:SF7">
    <property type="entry name" value="CYTOCHROME C PEROXIDASE-RELATED"/>
    <property type="match status" value="1"/>
</dbReference>
<dbReference type="GO" id="GO:0030313">
    <property type="term" value="C:cell envelope"/>
    <property type="evidence" value="ECO:0007669"/>
    <property type="project" value="UniProtKB-SubCell"/>
</dbReference>
<keyword evidence="9" id="KW-0575">Peroxidase</keyword>
<evidence type="ECO:0000256" key="7">
    <source>
        <dbReference type="SAM" id="Phobius"/>
    </source>
</evidence>
<keyword evidence="10" id="KW-1185">Reference proteome</keyword>
<evidence type="ECO:0000256" key="2">
    <source>
        <dbReference type="ARBA" id="ARBA00022617"/>
    </source>
</evidence>
<sequence>MSFPYGLQNSSEKVCLTKIGKLPRLKSMFLRSIYSCVFFCSFIFSFLFCAPDFSSSQNKEQSLQKTLGAFLLADGWDVLEETKSKIGALPARSPGSESDTEATVNLGRKIFSDRNLSLNQIQSCTTCHILDGRQAGTDGQSVSRGTFGQIGRRNAPSILNVGYLKVLFWDGRKSSLEEQAVVPFLDPLEMALPSEAELLNRLNADSQYADLFKAAFPGSPSVSIASLRIALSAFQRTLITPSRFDDFANGNINALNYYEKRGLRTFLNLGCTNCHEGYMLGGSQFKKLDTVYSYNPNDQGRYEFTGKDEDKKFFRVPSLRNVTLTAPYFHDGSVRNLEAAIARMNHYEAPREISASEITEMISFLKSLSDKNREN</sequence>
<dbReference type="Proteomes" id="UP000298058">
    <property type="component" value="Unassembled WGS sequence"/>
</dbReference>
<gene>
    <name evidence="9" type="ORF">EHS15_17390</name>
</gene>
<dbReference type="GO" id="GO:0004130">
    <property type="term" value="F:cytochrome-c peroxidase activity"/>
    <property type="evidence" value="ECO:0007669"/>
    <property type="project" value="TreeGrafter"/>
</dbReference>
<dbReference type="PROSITE" id="PS51007">
    <property type="entry name" value="CYTC"/>
    <property type="match status" value="1"/>
</dbReference>
<dbReference type="InterPro" id="IPR051395">
    <property type="entry name" value="Cytochrome_c_Peroxidase/MauG"/>
</dbReference>
<reference evidence="9" key="1">
    <citation type="journal article" date="2019" name="PLoS Negl. Trop. Dis.">
        <title>Revisiting the worldwide diversity of Leptospira species in the environment.</title>
        <authorList>
            <person name="Vincent A.T."/>
            <person name="Schiettekatte O."/>
            <person name="Bourhy P."/>
            <person name="Veyrier F.J."/>
            <person name="Picardeau M."/>
        </authorList>
    </citation>
    <scope>NUCLEOTIDE SEQUENCE [LARGE SCALE GENOMIC DNA]</scope>
    <source>
        <strain evidence="9">201300427</strain>
    </source>
</reference>
<evidence type="ECO:0000313" key="10">
    <source>
        <dbReference type="Proteomes" id="UP000298058"/>
    </source>
</evidence>
<keyword evidence="3 6" id="KW-0479">Metal-binding</keyword>
<protein>
    <submittedName>
        <fullName evidence="9">Cytochrome-c peroxidase</fullName>
    </submittedName>
</protein>
<dbReference type="GO" id="GO:0009055">
    <property type="term" value="F:electron transfer activity"/>
    <property type="evidence" value="ECO:0007669"/>
    <property type="project" value="InterPro"/>
</dbReference>
<dbReference type="Gene3D" id="1.10.760.10">
    <property type="entry name" value="Cytochrome c-like domain"/>
    <property type="match status" value="2"/>
</dbReference>
<dbReference type="GO" id="GO:0046872">
    <property type="term" value="F:metal ion binding"/>
    <property type="evidence" value="ECO:0007669"/>
    <property type="project" value="UniProtKB-KW"/>
</dbReference>
<keyword evidence="4" id="KW-0560">Oxidoreductase</keyword>
<evidence type="ECO:0000256" key="5">
    <source>
        <dbReference type="ARBA" id="ARBA00023004"/>
    </source>
</evidence>
<organism evidence="9 10">
    <name type="scientific">Leptospira idonii</name>
    <dbReference type="NCBI Taxonomy" id="1193500"/>
    <lineage>
        <taxon>Bacteria</taxon>
        <taxon>Pseudomonadati</taxon>
        <taxon>Spirochaetota</taxon>
        <taxon>Spirochaetia</taxon>
        <taxon>Leptospirales</taxon>
        <taxon>Leptospiraceae</taxon>
        <taxon>Leptospira</taxon>
    </lineage>
</organism>
<dbReference type="EMBL" id="RQHW01000078">
    <property type="protein sequence ID" value="TGN17312.1"/>
    <property type="molecule type" value="Genomic_DNA"/>
</dbReference>
<feature type="domain" description="Cytochrome c" evidence="8">
    <location>
        <begin position="102"/>
        <end position="219"/>
    </location>
</feature>
<dbReference type="PANTHER" id="PTHR30600">
    <property type="entry name" value="CYTOCHROME C PEROXIDASE-RELATED"/>
    <property type="match status" value="1"/>
</dbReference>
<evidence type="ECO:0000256" key="4">
    <source>
        <dbReference type="ARBA" id="ARBA00023002"/>
    </source>
</evidence>
<comment type="caution">
    <text evidence="9">The sequence shown here is derived from an EMBL/GenBank/DDBJ whole genome shotgun (WGS) entry which is preliminary data.</text>
</comment>
<keyword evidence="7" id="KW-1133">Transmembrane helix</keyword>
<keyword evidence="2 6" id="KW-0349">Heme</keyword>
<evidence type="ECO:0000256" key="3">
    <source>
        <dbReference type="ARBA" id="ARBA00022723"/>
    </source>
</evidence>
<proteinExistence type="predicted"/>
<keyword evidence="5 6" id="KW-0408">Iron</keyword>
<keyword evidence="7" id="KW-0472">Membrane</keyword>
<dbReference type="InterPro" id="IPR009056">
    <property type="entry name" value="Cyt_c-like_dom"/>
</dbReference>
<dbReference type="Pfam" id="PF03150">
    <property type="entry name" value="CCP_MauG"/>
    <property type="match status" value="1"/>
</dbReference>
<dbReference type="InterPro" id="IPR036909">
    <property type="entry name" value="Cyt_c-like_dom_sf"/>
</dbReference>
<evidence type="ECO:0000313" key="9">
    <source>
        <dbReference type="EMBL" id="TGN17312.1"/>
    </source>
</evidence>
<dbReference type="AlphaFoldDB" id="A0A4R9LU95"/>